<sequence>MFSIQLTKAKEFRRYIEDHYEFGDFALIRGREETAEIGFVFADEDVNNWPSLYKKAENICDHFDKRLQEEGLKTVAYSRVGKDLDFITVSIVIRLHAFPEDQIHRIADVIMNILREVNPYHENEN</sequence>
<dbReference type="AlphaFoldDB" id="A0A1V5SK37"/>
<dbReference type="Proteomes" id="UP000485569">
    <property type="component" value="Unassembled WGS sequence"/>
</dbReference>
<comment type="caution">
    <text evidence="1">The sequence shown here is derived from an EMBL/GenBank/DDBJ whole genome shotgun (WGS) entry which is preliminary data.</text>
</comment>
<protein>
    <submittedName>
        <fullName evidence="1">Uncharacterized protein</fullName>
    </submittedName>
</protein>
<proteinExistence type="predicted"/>
<gene>
    <name evidence="1" type="ORF">BWY41_01833</name>
</gene>
<accession>A0A1V5SK37</accession>
<name>A0A1V5SK37_9BACT</name>
<dbReference type="EMBL" id="MWBQ01000189">
    <property type="protein sequence ID" value="OQA54919.1"/>
    <property type="molecule type" value="Genomic_DNA"/>
</dbReference>
<reference evidence="1" key="1">
    <citation type="submission" date="2017-02" db="EMBL/GenBank/DDBJ databases">
        <title>Delving into the versatile metabolic prowess of the omnipresent phylum Bacteroidetes.</title>
        <authorList>
            <person name="Nobu M.K."/>
            <person name="Mei R."/>
            <person name="Narihiro T."/>
            <person name="Kuroda K."/>
            <person name="Liu W.-T."/>
        </authorList>
    </citation>
    <scope>NUCLEOTIDE SEQUENCE</scope>
    <source>
        <strain evidence="1">ADurb.Bin276</strain>
    </source>
</reference>
<organism evidence="1">
    <name type="scientific">Candidatus Atribacter allofermentans</name>
    <dbReference type="NCBI Taxonomy" id="1852833"/>
    <lineage>
        <taxon>Bacteria</taxon>
        <taxon>Pseudomonadati</taxon>
        <taxon>Atribacterota</taxon>
        <taxon>Atribacteria</taxon>
        <taxon>Atribacterales</taxon>
        <taxon>Atribacteraceae</taxon>
        <taxon>Atribacter</taxon>
    </lineage>
</organism>
<evidence type="ECO:0000313" key="1">
    <source>
        <dbReference type="EMBL" id="OQA54919.1"/>
    </source>
</evidence>